<name>A0A1G6G4F4_BACOV</name>
<keyword evidence="1" id="KW-0732">Signal</keyword>
<protein>
    <submittedName>
        <fullName evidence="2">Uncharacterized protein</fullName>
    </submittedName>
</protein>
<feature type="signal peptide" evidence="1">
    <location>
        <begin position="1"/>
        <end position="25"/>
    </location>
</feature>
<evidence type="ECO:0000313" key="3">
    <source>
        <dbReference type="Proteomes" id="UP000183670"/>
    </source>
</evidence>
<organism evidence="2 3">
    <name type="scientific">Bacteroides ovatus</name>
    <dbReference type="NCBI Taxonomy" id="28116"/>
    <lineage>
        <taxon>Bacteria</taxon>
        <taxon>Pseudomonadati</taxon>
        <taxon>Bacteroidota</taxon>
        <taxon>Bacteroidia</taxon>
        <taxon>Bacteroidales</taxon>
        <taxon>Bacteroidaceae</taxon>
        <taxon>Bacteroides</taxon>
    </lineage>
</organism>
<sequence length="166" mass="18625">MRNLFKIATLSILIAGTMCSTSCNSHDGILEEIEDVQPETAKWQEPYHTIGASVDQVKAYMTVSMKTYSLQREITSSCIQLSYSNGKGQEGFLYSFGLNNGALFSIIDTESMARKENITAYLRQQYSLITESDGQVMLTNKDKDIIVNTESVSDEYFNVCYSFVSK</sequence>
<proteinExistence type="predicted"/>
<evidence type="ECO:0000256" key="1">
    <source>
        <dbReference type="SAM" id="SignalP"/>
    </source>
</evidence>
<evidence type="ECO:0000313" key="2">
    <source>
        <dbReference type="EMBL" id="SDB76842.1"/>
    </source>
</evidence>
<feature type="chain" id="PRO_5010175845" evidence="1">
    <location>
        <begin position="26"/>
        <end position="166"/>
    </location>
</feature>
<accession>A0A1G6G4F4</accession>
<dbReference type="AlphaFoldDB" id="A0A1G6G4F4"/>
<reference evidence="2 3" key="1">
    <citation type="submission" date="2016-10" db="EMBL/GenBank/DDBJ databases">
        <authorList>
            <person name="de Groot N.N."/>
        </authorList>
    </citation>
    <scope>NUCLEOTIDE SEQUENCE [LARGE SCALE GENOMIC DNA]</scope>
    <source>
        <strain evidence="2 3">NLAE-zl-C500</strain>
    </source>
</reference>
<dbReference type="Proteomes" id="UP000183670">
    <property type="component" value="Unassembled WGS sequence"/>
</dbReference>
<dbReference type="RefSeq" id="WP_074557768.1">
    <property type="nucleotide sequence ID" value="NZ_FMYE01000014.1"/>
</dbReference>
<gene>
    <name evidence="2" type="ORF">SAMN05192581_10146</name>
</gene>
<dbReference type="EMBL" id="FMYE01000014">
    <property type="protein sequence ID" value="SDB76842.1"/>
    <property type="molecule type" value="Genomic_DNA"/>
</dbReference>